<evidence type="ECO:0000256" key="1">
    <source>
        <dbReference type="SAM" id="Phobius"/>
    </source>
</evidence>
<name>A0A1G1W1W5_9BACT</name>
<dbReference type="Proteomes" id="UP000176299">
    <property type="component" value="Unassembled WGS sequence"/>
</dbReference>
<protein>
    <recommendedName>
        <fullName evidence="4">PsbP C-terminal domain-containing protein</fullName>
    </recommendedName>
</protein>
<comment type="caution">
    <text evidence="2">The sequence shown here is derived from an EMBL/GenBank/DDBJ whole genome shotgun (WGS) entry which is preliminary data.</text>
</comment>
<dbReference type="EMBL" id="MHCN01000011">
    <property type="protein sequence ID" value="OGY21652.1"/>
    <property type="molecule type" value="Genomic_DNA"/>
</dbReference>
<evidence type="ECO:0000313" key="2">
    <source>
        <dbReference type="EMBL" id="OGY21652.1"/>
    </source>
</evidence>
<evidence type="ECO:0000313" key="3">
    <source>
        <dbReference type="Proteomes" id="UP000176299"/>
    </source>
</evidence>
<reference evidence="2 3" key="1">
    <citation type="journal article" date="2016" name="Nat. Commun.">
        <title>Thousands of microbial genomes shed light on interconnected biogeochemical processes in an aquifer system.</title>
        <authorList>
            <person name="Anantharaman K."/>
            <person name="Brown C.T."/>
            <person name="Hug L.A."/>
            <person name="Sharon I."/>
            <person name="Castelle C.J."/>
            <person name="Probst A.J."/>
            <person name="Thomas B.C."/>
            <person name="Singh A."/>
            <person name="Wilkins M.J."/>
            <person name="Karaoz U."/>
            <person name="Brodie E.L."/>
            <person name="Williams K.H."/>
            <person name="Hubbard S.S."/>
            <person name="Banfield J.F."/>
        </authorList>
    </citation>
    <scope>NUCLEOTIDE SEQUENCE [LARGE SCALE GENOMIC DNA]</scope>
</reference>
<proteinExistence type="predicted"/>
<organism evidence="2 3">
    <name type="scientific">Candidatus Woykebacteria bacterium GWA1_44_8</name>
    <dbReference type="NCBI Taxonomy" id="1802591"/>
    <lineage>
        <taxon>Bacteria</taxon>
        <taxon>Candidatus Woykeibacteriota</taxon>
    </lineage>
</organism>
<keyword evidence="1" id="KW-0812">Transmembrane</keyword>
<keyword evidence="1" id="KW-0472">Membrane</keyword>
<feature type="transmembrane region" description="Helical" evidence="1">
    <location>
        <begin position="28"/>
        <end position="49"/>
    </location>
</feature>
<keyword evidence="1" id="KW-1133">Transmembrane helix</keyword>
<dbReference type="STRING" id="1802591.A2113_03795"/>
<sequence>MPEIPGQPIQPQTSPVVSQSGGFNWKKVLVVVLIGAALIAIVVGAYFYLYGFKSPSTGNNQVEIKKATPSAEKASPCAQKDEPSDWTIYSNPAEKFCFKYPSSFSILQEYKNGIDVKSPDYQFKQTSLNSIELISGSSISVHTDEQYHTTLERQANMWCDGSPKIEGYTKVDGSRAIKFSCYQPWADANEFVVLFFKKNKAFSIRQEYHKDIQSFDESLITKIASTFKTF</sequence>
<evidence type="ECO:0008006" key="4">
    <source>
        <dbReference type="Google" id="ProtNLM"/>
    </source>
</evidence>
<gene>
    <name evidence="2" type="ORF">A2113_03795</name>
</gene>
<dbReference type="AlphaFoldDB" id="A0A1G1W1W5"/>
<accession>A0A1G1W1W5</accession>